<feature type="domain" description="Major facilitator superfamily (MFS) profile" evidence="8">
    <location>
        <begin position="12"/>
        <end position="395"/>
    </location>
</feature>
<proteinExistence type="inferred from homology"/>
<feature type="transmembrane region" description="Helical" evidence="7">
    <location>
        <begin position="47"/>
        <end position="65"/>
    </location>
</feature>
<sequence>MTPSPVSLPRLLVLLAFMAFISLGLPDGLLGVSWPSMRRDFHVPLDALGLLAAITTAGYLTASFLSGRLLRALPLGTVLALSTLGAAVALLGFALSPVWPLMLALGFLAGLGGGAIDAGLNAYGATHFSARTLNWLHAFFGLGTTLGPLIVTAVLNSGSGWRWSYVIVGSAQLLLALTFFVTRRRWVEAGTSGGVGGPDPVVAARTRDTFRRPVVWLGMLTFFFYSGVEMATAQWSYSLLTLGREVPATTAGLYVSLYWGSLLVGRVLFGFIANRVTLVQTLRLCLLGSIAGALLLWLEPTRALSVVGLALMGFFQAPVFASMISLTPARVGAAHANSAIGFQIAAAGLGGASLTALIGVVTRARDLESIGACIVLAAVLLLAFYETFVRSGHQASPAAA</sequence>
<evidence type="ECO:0000256" key="5">
    <source>
        <dbReference type="ARBA" id="ARBA00022989"/>
    </source>
</evidence>
<evidence type="ECO:0000313" key="9">
    <source>
        <dbReference type="EMBL" id="MFC4426407.1"/>
    </source>
</evidence>
<dbReference type="Pfam" id="PF07690">
    <property type="entry name" value="MFS_1"/>
    <property type="match status" value="1"/>
</dbReference>
<comment type="caution">
    <text evidence="9">The sequence shown here is derived from an EMBL/GenBank/DDBJ whole genome shotgun (WGS) entry which is preliminary data.</text>
</comment>
<comment type="subcellular location">
    <subcellularLocation>
        <location evidence="1">Endomembrane system</location>
        <topology evidence="1">Multi-pass membrane protein</topology>
    </subcellularLocation>
</comment>
<keyword evidence="6 7" id="KW-0472">Membrane</keyword>
<feature type="transmembrane region" description="Helical" evidence="7">
    <location>
        <begin position="367"/>
        <end position="385"/>
    </location>
</feature>
<gene>
    <name evidence="9" type="ORF">ACFOZ9_09300</name>
</gene>
<dbReference type="InterPro" id="IPR036259">
    <property type="entry name" value="MFS_trans_sf"/>
</dbReference>
<evidence type="ECO:0000256" key="7">
    <source>
        <dbReference type="SAM" id="Phobius"/>
    </source>
</evidence>
<feature type="transmembrane region" description="Helical" evidence="7">
    <location>
        <begin position="214"/>
        <end position="237"/>
    </location>
</feature>
<dbReference type="InterPro" id="IPR020846">
    <property type="entry name" value="MFS_dom"/>
</dbReference>
<dbReference type="RefSeq" id="WP_380038840.1">
    <property type="nucleotide sequence ID" value="NZ_JBHSEH010000009.1"/>
</dbReference>
<keyword evidence="3" id="KW-0813">Transport</keyword>
<dbReference type="Gene3D" id="1.20.1250.20">
    <property type="entry name" value="MFS general substrate transporter like domains"/>
    <property type="match status" value="2"/>
</dbReference>
<name>A0ABV8XP18_9DEIO</name>
<evidence type="ECO:0000259" key="8">
    <source>
        <dbReference type="PROSITE" id="PS50850"/>
    </source>
</evidence>
<comment type="similarity">
    <text evidence="2">Belongs to the major facilitator superfamily.</text>
</comment>
<evidence type="ECO:0000256" key="2">
    <source>
        <dbReference type="ARBA" id="ARBA00008335"/>
    </source>
</evidence>
<evidence type="ECO:0000256" key="3">
    <source>
        <dbReference type="ARBA" id="ARBA00022448"/>
    </source>
</evidence>
<evidence type="ECO:0000256" key="6">
    <source>
        <dbReference type="ARBA" id="ARBA00023136"/>
    </source>
</evidence>
<dbReference type="SUPFAM" id="SSF103473">
    <property type="entry name" value="MFS general substrate transporter"/>
    <property type="match status" value="1"/>
</dbReference>
<keyword evidence="10" id="KW-1185">Reference proteome</keyword>
<keyword evidence="5 7" id="KW-1133">Transmembrane helix</keyword>
<dbReference type="EMBL" id="JBHSEH010000009">
    <property type="protein sequence ID" value="MFC4426407.1"/>
    <property type="molecule type" value="Genomic_DNA"/>
</dbReference>
<feature type="transmembrane region" description="Helical" evidence="7">
    <location>
        <begin position="101"/>
        <end position="123"/>
    </location>
</feature>
<organism evidence="9 10">
    <name type="scientific">Deinococcus navajonensis</name>
    <dbReference type="NCBI Taxonomy" id="309884"/>
    <lineage>
        <taxon>Bacteria</taxon>
        <taxon>Thermotogati</taxon>
        <taxon>Deinococcota</taxon>
        <taxon>Deinococci</taxon>
        <taxon>Deinococcales</taxon>
        <taxon>Deinococcaceae</taxon>
        <taxon>Deinococcus</taxon>
    </lineage>
</organism>
<feature type="transmembrane region" description="Helical" evidence="7">
    <location>
        <begin position="72"/>
        <end position="95"/>
    </location>
</feature>
<dbReference type="PANTHER" id="PTHR23514:SF3">
    <property type="entry name" value="BYPASS OF STOP CODON PROTEIN 6"/>
    <property type="match status" value="1"/>
</dbReference>
<evidence type="ECO:0000313" key="10">
    <source>
        <dbReference type="Proteomes" id="UP001595998"/>
    </source>
</evidence>
<feature type="transmembrane region" description="Helical" evidence="7">
    <location>
        <begin position="339"/>
        <end position="361"/>
    </location>
</feature>
<dbReference type="Proteomes" id="UP001595998">
    <property type="component" value="Unassembled WGS sequence"/>
</dbReference>
<reference evidence="10" key="1">
    <citation type="journal article" date="2019" name="Int. J. Syst. Evol. Microbiol.">
        <title>The Global Catalogue of Microorganisms (GCM) 10K type strain sequencing project: providing services to taxonomists for standard genome sequencing and annotation.</title>
        <authorList>
            <consortium name="The Broad Institute Genomics Platform"/>
            <consortium name="The Broad Institute Genome Sequencing Center for Infectious Disease"/>
            <person name="Wu L."/>
            <person name="Ma J."/>
        </authorList>
    </citation>
    <scope>NUCLEOTIDE SEQUENCE [LARGE SCALE GENOMIC DNA]</scope>
    <source>
        <strain evidence="10">CCUG 56029</strain>
    </source>
</reference>
<feature type="transmembrane region" description="Helical" evidence="7">
    <location>
        <begin position="135"/>
        <end position="155"/>
    </location>
</feature>
<keyword evidence="4 7" id="KW-0812">Transmembrane</keyword>
<dbReference type="InterPro" id="IPR051788">
    <property type="entry name" value="MFS_Transporter"/>
</dbReference>
<dbReference type="PANTHER" id="PTHR23514">
    <property type="entry name" value="BYPASS OF STOP CODON PROTEIN 6"/>
    <property type="match status" value="1"/>
</dbReference>
<dbReference type="PROSITE" id="PS50850">
    <property type="entry name" value="MFS"/>
    <property type="match status" value="1"/>
</dbReference>
<evidence type="ECO:0000256" key="4">
    <source>
        <dbReference type="ARBA" id="ARBA00022692"/>
    </source>
</evidence>
<dbReference type="InterPro" id="IPR011701">
    <property type="entry name" value="MFS"/>
</dbReference>
<feature type="transmembrane region" description="Helical" evidence="7">
    <location>
        <begin position="161"/>
        <end position="181"/>
    </location>
</feature>
<accession>A0ABV8XP18</accession>
<protein>
    <submittedName>
        <fullName evidence="9">MFS transporter</fullName>
    </submittedName>
</protein>
<evidence type="ECO:0000256" key="1">
    <source>
        <dbReference type="ARBA" id="ARBA00004127"/>
    </source>
</evidence>
<feature type="transmembrane region" description="Helical" evidence="7">
    <location>
        <begin position="304"/>
        <end position="327"/>
    </location>
</feature>
<feature type="transmembrane region" description="Helical" evidence="7">
    <location>
        <begin position="257"/>
        <end position="274"/>
    </location>
</feature>